<gene>
    <name evidence="3" type="ORF">Rhe02_82270</name>
</gene>
<name>A0A8J3QI74_9ACTN</name>
<sequence length="335" mass="34839">MPALIAGLLITLLAGAGVVWATNQSKDQDPTALPETSGSESQEFQPTGDAGSPLSATASPGSTPSPTPKKTTPTSQGPIYTSWPNASNTGVPAGKQLTAHAGDLIITKAGTVIDGLNVKGCISVRADNVTVKNTLVRAACAEGSIGPGYNTSPKNLLIQDVEIDGLGQTTTYSGVSGNNFTCRRCKIHGTGTGIRAGSNSVIEDSYLYGNKVGGESHNTAMSIHGGSNIVIRHNYLQCDGGYNCSSALSLYSRDGTINGVTVQENLFSGGGYCVYGGVFSDATANNVKFLNNGFLKNQWPKCGDLGPVAAWDREVPGNVWSGNYWYPDRANLVTP</sequence>
<comment type="caution">
    <text evidence="3">The sequence shown here is derived from an EMBL/GenBank/DDBJ whole genome shotgun (WGS) entry which is preliminary data.</text>
</comment>
<dbReference type="Proteomes" id="UP000612899">
    <property type="component" value="Unassembled WGS sequence"/>
</dbReference>
<organism evidence="3 4">
    <name type="scientific">Rhizocola hellebori</name>
    <dbReference type="NCBI Taxonomy" id="1392758"/>
    <lineage>
        <taxon>Bacteria</taxon>
        <taxon>Bacillati</taxon>
        <taxon>Actinomycetota</taxon>
        <taxon>Actinomycetes</taxon>
        <taxon>Micromonosporales</taxon>
        <taxon>Micromonosporaceae</taxon>
        <taxon>Rhizocola</taxon>
    </lineage>
</organism>
<evidence type="ECO:0008006" key="5">
    <source>
        <dbReference type="Google" id="ProtNLM"/>
    </source>
</evidence>
<accession>A0A8J3QI74</accession>
<dbReference type="EMBL" id="BONY01000085">
    <property type="protein sequence ID" value="GIH10160.1"/>
    <property type="molecule type" value="Genomic_DNA"/>
</dbReference>
<protein>
    <recommendedName>
        <fullName evidence="5">Right handed beta helix domain-containing protein</fullName>
    </recommendedName>
</protein>
<dbReference type="Gene3D" id="2.160.20.10">
    <property type="entry name" value="Single-stranded right-handed beta-helix, Pectin lyase-like"/>
    <property type="match status" value="1"/>
</dbReference>
<feature type="compositionally biased region" description="Polar residues" evidence="1">
    <location>
        <begin position="34"/>
        <end position="45"/>
    </location>
</feature>
<proteinExistence type="predicted"/>
<evidence type="ECO:0000256" key="2">
    <source>
        <dbReference type="SAM" id="SignalP"/>
    </source>
</evidence>
<feature type="region of interest" description="Disordered" evidence="1">
    <location>
        <begin position="26"/>
        <end position="87"/>
    </location>
</feature>
<feature type="signal peptide" evidence="2">
    <location>
        <begin position="1"/>
        <end position="21"/>
    </location>
</feature>
<evidence type="ECO:0000313" key="3">
    <source>
        <dbReference type="EMBL" id="GIH10160.1"/>
    </source>
</evidence>
<evidence type="ECO:0000256" key="1">
    <source>
        <dbReference type="SAM" id="MobiDB-lite"/>
    </source>
</evidence>
<dbReference type="InterPro" id="IPR012334">
    <property type="entry name" value="Pectin_lyas_fold"/>
</dbReference>
<feature type="compositionally biased region" description="Polar residues" evidence="1">
    <location>
        <begin position="76"/>
        <end position="87"/>
    </location>
</feature>
<keyword evidence="2" id="KW-0732">Signal</keyword>
<feature type="compositionally biased region" description="Low complexity" evidence="1">
    <location>
        <begin position="51"/>
        <end position="75"/>
    </location>
</feature>
<dbReference type="InterPro" id="IPR011050">
    <property type="entry name" value="Pectin_lyase_fold/virulence"/>
</dbReference>
<evidence type="ECO:0000313" key="4">
    <source>
        <dbReference type="Proteomes" id="UP000612899"/>
    </source>
</evidence>
<feature type="chain" id="PRO_5035257971" description="Right handed beta helix domain-containing protein" evidence="2">
    <location>
        <begin position="22"/>
        <end position="335"/>
    </location>
</feature>
<dbReference type="AlphaFoldDB" id="A0A8J3QI74"/>
<dbReference type="SUPFAM" id="SSF51126">
    <property type="entry name" value="Pectin lyase-like"/>
    <property type="match status" value="1"/>
</dbReference>
<reference evidence="3" key="1">
    <citation type="submission" date="2021-01" db="EMBL/GenBank/DDBJ databases">
        <title>Whole genome shotgun sequence of Rhizocola hellebori NBRC 109834.</title>
        <authorList>
            <person name="Komaki H."/>
            <person name="Tamura T."/>
        </authorList>
    </citation>
    <scope>NUCLEOTIDE SEQUENCE</scope>
    <source>
        <strain evidence="3">NBRC 109834</strain>
    </source>
</reference>
<keyword evidence="4" id="KW-1185">Reference proteome</keyword>